<dbReference type="OrthoDB" id="1089716at2759"/>
<accession>A0A6D2HZJ9</accession>
<proteinExistence type="predicted"/>
<comment type="caution">
    <text evidence="4">The sequence shown here is derived from an EMBL/GenBank/DDBJ whole genome shotgun (WGS) entry which is preliminary data.</text>
</comment>
<name>A0A6D2HZJ9_9BRAS</name>
<sequence length="1015" mass="117472">MDKDWVWLPRASLEYQEGANKFVSESAKKLGNIVHLFCPCVDCRNVCHQPVGTVVDHLVIKGMDQKYKRSNCWSKHGEIRPDKLSDVQTSDCEAFELIKTAFPVAETSEQSHGQNGNPTEFDGNGEEAKFRERLEDAETPLYSTCLKYTKVSALMGLYRIKVKSGMSENYFDQLLMLVHDMLPQDNVLPKSTDELKKFLKVFGFGYDIIHACRNDCIIYRNQYEDMVSCSRCNDSRWERDKHTGEDKKGIPAKVLRYFPVKDRFRRMFRSKCLAEDLRWHFTNANADGTMRHPVDSLTWVQANDKWPQFAAEARNLRLGLSTDGMNPFSILSTTHSTWPVLLVNYNMAPTECMKAENIMLTMLIHGPSAPSNNIDVYLQPLIDDLKDLWNEGIEVYDAFLKEKFTLRAMLLWTITDYPALGTLAGCKVKGKQACNVCVKDTPHRWLKFSRKHVYMRNRKRLSPAHPFRRKKDMPVRHNIDVMHVEKNVSNALLSLLMHNGKSKDGLKARKDLEDMGIRSNLHSQVRGKRTYLPPAAYWLSKDEKRRFCKRLSRFRGPDGYCANIANCVTLDPPAIGNMKSHDHHVLIQNLFPAALRGLLPKGPRIAVSRLCNYFSRLCQRVIDPEKLEILESEVVETLCLLERLFPPSLFDIMFHLPIHLAREARLGGLVHFRWMYPFERYVKTLKDYVKNFARPEACMAEGYLAGECLAFCLEFFKNSIPMQDSVNRNEDIESDHLVLEGRPLQKATEVTLTEKERDITHRYVLMNTAVMDPYIEEHLEELQSKDAKLTKNETLLWKNHNQKFSKWIREKIPTNSADHSTRLRWLAYGPRHIAQTYKGYIVNGNRFHIDDVKRKTQNSGVTYEAFSMCRSSARDSRDMADIVLFYGVVKEIILLDYHMFQVPLFKCVWANKGNGVKEEDSFTLVNLHMNQSAFLQDPYILPSQAKQVFYSREDDISPWYVVMRAPPRGYHELEIEEEFLSANATVQEYEDLTNHSDDDESFCVRDDCEGVLVMD</sequence>
<reference evidence="4" key="1">
    <citation type="submission" date="2020-01" db="EMBL/GenBank/DDBJ databases">
        <authorList>
            <person name="Mishra B."/>
        </authorList>
    </citation>
    <scope>NUCLEOTIDE SEQUENCE [LARGE SCALE GENOMIC DNA]</scope>
</reference>
<evidence type="ECO:0000259" key="3">
    <source>
        <dbReference type="Pfam" id="PF13963"/>
    </source>
</evidence>
<dbReference type="InterPro" id="IPR004242">
    <property type="entry name" value="Transposase_21"/>
</dbReference>
<evidence type="ECO:0000259" key="2">
    <source>
        <dbReference type="Pfam" id="PF13960"/>
    </source>
</evidence>
<feature type="domain" description="Transposase-associated" evidence="3">
    <location>
        <begin position="3"/>
        <end position="78"/>
    </location>
</feature>
<keyword evidence="5" id="KW-1185">Reference proteome</keyword>
<evidence type="ECO:0000313" key="5">
    <source>
        <dbReference type="Proteomes" id="UP000467841"/>
    </source>
</evidence>
<dbReference type="PANTHER" id="PTHR48258">
    <property type="entry name" value="DUF4218 DOMAIN-CONTAINING PROTEIN-RELATED"/>
    <property type="match status" value="1"/>
</dbReference>
<dbReference type="PANTHER" id="PTHR48258:SF3">
    <property type="entry name" value="FK506-BINDING PROTEIN 4-LIKE ISOFORM X1"/>
    <property type="match status" value="1"/>
</dbReference>
<dbReference type="InterPro" id="IPR029480">
    <property type="entry name" value="Transpos_assoc"/>
</dbReference>
<dbReference type="AlphaFoldDB" id="A0A6D2HZJ9"/>
<feature type="domain" description="DUF4216" evidence="1">
    <location>
        <begin position="895"/>
        <end position="962"/>
    </location>
</feature>
<dbReference type="InterPro" id="IPR025452">
    <property type="entry name" value="DUF4218"/>
</dbReference>
<evidence type="ECO:0000259" key="1">
    <source>
        <dbReference type="Pfam" id="PF13952"/>
    </source>
</evidence>
<organism evidence="4 5">
    <name type="scientific">Microthlaspi erraticum</name>
    <dbReference type="NCBI Taxonomy" id="1685480"/>
    <lineage>
        <taxon>Eukaryota</taxon>
        <taxon>Viridiplantae</taxon>
        <taxon>Streptophyta</taxon>
        <taxon>Embryophyta</taxon>
        <taxon>Tracheophyta</taxon>
        <taxon>Spermatophyta</taxon>
        <taxon>Magnoliopsida</taxon>
        <taxon>eudicotyledons</taxon>
        <taxon>Gunneridae</taxon>
        <taxon>Pentapetalae</taxon>
        <taxon>rosids</taxon>
        <taxon>malvids</taxon>
        <taxon>Brassicales</taxon>
        <taxon>Brassicaceae</taxon>
        <taxon>Coluteocarpeae</taxon>
        <taxon>Microthlaspi</taxon>
    </lineage>
</organism>
<protein>
    <recommendedName>
        <fullName evidence="6">DUF4218 domain-containing protein</fullName>
    </recommendedName>
</protein>
<dbReference type="Proteomes" id="UP000467841">
    <property type="component" value="Unassembled WGS sequence"/>
</dbReference>
<dbReference type="Pfam" id="PF02992">
    <property type="entry name" value="Transposase_21"/>
    <property type="match status" value="1"/>
</dbReference>
<evidence type="ECO:0000313" key="4">
    <source>
        <dbReference type="EMBL" id="CAA7022576.1"/>
    </source>
</evidence>
<evidence type="ECO:0008006" key="6">
    <source>
        <dbReference type="Google" id="ProtNLM"/>
    </source>
</evidence>
<dbReference type="Pfam" id="PF13952">
    <property type="entry name" value="DUF4216"/>
    <property type="match status" value="1"/>
</dbReference>
<dbReference type="Pfam" id="PF13960">
    <property type="entry name" value="DUF4218"/>
    <property type="match status" value="1"/>
</dbReference>
<dbReference type="InterPro" id="IPR025312">
    <property type="entry name" value="DUF4216"/>
</dbReference>
<dbReference type="EMBL" id="CACVBM020000710">
    <property type="protein sequence ID" value="CAA7022576.1"/>
    <property type="molecule type" value="Genomic_DNA"/>
</dbReference>
<feature type="domain" description="DUF4218" evidence="2">
    <location>
        <begin position="617"/>
        <end position="727"/>
    </location>
</feature>
<gene>
    <name evidence="4" type="ORF">MERR_LOCUS9811</name>
</gene>
<dbReference type="Pfam" id="PF13963">
    <property type="entry name" value="Transpos_assoc"/>
    <property type="match status" value="1"/>
</dbReference>